<name>A0A1Q4VDR0_9ACTN</name>
<feature type="region of interest" description="Disordered" evidence="1">
    <location>
        <begin position="56"/>
        <end position="84"/>
    </location>
</feature>
<dbReference type="Proteomes" id="UP000186455">
    <property type="component" value="Unassembled WGS sequence"/>
</dbReference>
<dbReference type="AlphaFoldDB" id="A0A1Q4VDR0"/>
<evidence type="ECO:0000256" key="1">
    <source>
        <dbReference type="SAM" id="MobiDB-lite"/>
    </source>
</evidence>
<reference evidence="2 3" key="1">
    <citation type="submission" date="2015-06" db="EMBL/GenBank/DDBJ databases">
        <title>Cloning and characterization of the uncialamcin biosynthetic gene cluster.</title>
        <authorList>
            <person name="Yan X."/>
            <person name="Huang T."/>
            <person name="Ge H."/>
            <person name="Shen B."/>
        </authorList>
    </citation>
    <scope>NUCLEOTIDE SEQUENCE [LARGE SCALE GENOMIC DNA]</scope>
    <source>
        <strain evidence="2 3">DCA2648</strain>
    </source>
</reference>
<evidence type="ECO:0008006" key="4">
    <source>
        <dbReference type="Google" id="ProtNLM"/>
    </source>
</evidence>
<organism evidence="2 3">
    <name type="scientific">Streptomyces uncialis</name>
    <dbReference type="NCBI Taxonomy" id="1048205"/>
    <lineage>
        <taxon>Bacteria</taxon>
        <taxon>Bacillati</taxon>
        <taxon>Actinomycetota</taxon>
        <taxon>Actinomycetes</taxon>
        <taxon>Kitasatosporales</taxon>
        <taxon>Streptomycetaceae</taxon>
        <taxon>Streptomyces</taxon>
    </lineage>
</organism>
<sequence length="164" mass="16443">MGTHVLSLRVDGELLERLRGHAAKRGMSVQDYVIGTLVRDDFDERFQSAVEETERFYAGADGDTAGEPAGHGGPDGETVPLSRAATGTTVAGTGTLSMTALRAASATDPAAPSDPAHPADLMGLTGPADPARASGPGSAPGNAEGPSRDATAPGSGRPAGVPVR</sequence>
<gene>
    <name evidence="2" type="ORF">AB852_03715</name>
</gene>
<dbReference type="STRING" id="1048205.AB852_03715"/>
<protein>
    <recommendedName>
        <fullName evidence="4">Ribbon-helix-helix protein CopG domain-containing protein</fullName>
    </recommendedName>
</protein>
<comment type="caution">
    <text evidence="2">The sequence shown here is derived from an EMBL/GenBank/DDBJ whole genome shotgun (WGS) entry which is preliminary data.</text>
</comment>
<dbReference type="EMBL" id="LFBV01000001">
    <property type="protein sequence ID" value="OKH95860.1"/>
    <property type="molecule type" value="Genomic_DNA"/>
</dbReference>
<accession>A0A1Q4VDR0</accession>
<evidence type="ECO:0000313" key="3">
    <source>
        <dbReference type="Proteomes" id="UP000186455"/>
    </source>
</evidence>
<keyword evidence="3" id="KW-1185">Reference proteome</keyword>
<proteinExistence type="predicted"/>
<feature type="compositionally biased region" description="Low complexity" evidence="1">
    <location>
        <begin position="103"/>
        <end position="120"/>
    </location>
</feature>
<feature type="region of interest" description="Disordered" evidence="1">
    <location>
        <begin position="100"/>
        <end position="164"/>
    </location>
</feature>
<evidence type="ECO:0000313" key="2">
    <source>
        <dbReference type="EMBL" id="OKH95860.1"/>
    </source>
</evidence>